<organism evidence="3 4">
    <name type="scientific">Candidatus Magnetominusculus xianensis</name>
    <dbReference type="NCBI Taxonomy" id="1748249"/>
    <lineage>
        <taxon>Bacteria</taxon>
        <taxon>Pseudomonadati</taxon>
        <taxon>Nitrospirota</taxon>
        <taxon>Nitrospiria</taxon>
        <taxon>Nitrospirales</taxon>
        <taxon>Nitrospiraceae</taxon>
        <taxon>Candidatus Magnetominusculus</taxon>
    </lineage>
</organism>
<dbReference type="Pfam" id="PF03886">
    <property type="entry name" value="ABC_trans_aux"/>
    <property type="match status" value="1"/>
</dbReference>
<dbReference type="Proteomes" id="UP000060487">
    <property type="component" value="Unassembled WGS sequence"/>
</dbReference>
<dbReference type="RefSeq" id="WP_085051141.1">
    <property type="nucleotide sequence ID" value="NZ_LNQR01000023.1"/>
</dbReference>
<keyword evidence="1" id="KW-0732">Signal</keyword>
<sequence length="203" mass="22811">MNKKSLMLLIAITITVNISCATMPDTKIYSLDIHYDMTTKGELKPDIPIVIVVDSPRYLSQAFMAVRSSPYTLTIMKYSKWQSPPSTMVAEELKKALYSIGFFKDIRIAGIVKQNFYSLRIHLTRFEQFDELAASYGILSLDVDLLSPEGVNLYHNTFSKKIKLYSSDDYTALAAGLSAALKDVMDELRTATAKAITEKESKK</sequence>
<evidence type="ECO:0000313" key="3">
    <source>
        <dbReference type="EMBL" id="KWT92062.1"/>
    </source>
</evidence>
<keyword evidence="4" id="KW-1185">Reference proteome</keyword>
<comment type="caution">
    <text evidence="3">The sequence shown here is derived from an EMBL/GenBank/DDBJ whole genome shotgun (WGS) entry which is preliminary data.</text>
</comment>
<feature type="domain" description="ABC-type transport auxiliary lipoprotein component" evidence="2">
    <location>
        <begin position="52"/>
        <end position="187"/>
    </location>
</feature>
<evidence type="ECO:0000259" key="2">
    <source>
        <dbReference type="Pfam" id="PF03886"/>
    </source>
</evidence>
<dbReference type="SUPFAM" id="SSF159594">
    <property type="entry name" value="XCC0632-like"/>
    <property type="match status" value="1"/>
</dbReference>
<dbReference type="Gene3D" id="3.40.50.10610">
    <property type="entry name" value="ABC-type transport auxiliary lipoprotein component"/>
    <property type="match status" value="1"/>
</dbReference>
<dbReference type="InterPro" id="IPR005586">
    <property type="entry name" value="ABC_trans_aux"/>
</dbReference>
<evidence type="ECO:0000256" key="1">
    <source>
        <dbReference type="SAM" id="SignalP"/>
    </source>
</evidence>
<feature type="chain" id="PRO_5046461262" evidence="1">
    <location>
        <begin position="22"/>
        <end position="203"/>
    </location>
</feature>
<gene>
    <name evidence="3" type="ORF">ASN18_0615</name>
</gene>
<proteinExistence type="predicted"/>
<accession>A0ABR5SIA2</accession>
<protein>
    <submittedName>
        <fullName evidence="3">ABC transporter</fullName>
    </submittedName>
</protein>
<feature type="signal peptide" evidence="1">
    <location>
        <begin position="1"/>
        <end position="21"/>
    </location>
</feature>
<reference evidence="3 4" key="1">
    <citation type="submission" date="2015-11" db="EMBL/GenBank/DDBJ databases">
        <authorList>
            <person name="Lin W."/>
        </authorList>
    </citation>
    <scope>NUCLEOTIDE SEQUENCE [LARGE SCALE GENOMIC DNA]</scope>
    <source>
        <strain evidence="3 4">HCH-1</strain>
    </source>
</reference>
<evidence type="ECO:0000313" key="4">
    <source>
        <dbReference type="Proteomes" id="UP000060487"/>
    </source>
</evidence>
<name>A0ABR5SIA2_9BACT</name>
<dbReference type="EMBL" id="LNQR01000023">
    <property type="protein sequence ID" value="KWT92062.1"/>
    <property type="molecule type" value="Genomic_DNA"/>
</dbReference>